<dbReference type="AlphaFoldDB" id="A0A9I9CY96"/>
<name>A0A9I9CY96_CUCME</name>
<organism evidence="1">
    <name type="scientific">Cucumis melo</name>
    <name type="common">Muskmelon</name>
    <dbReference type="NCBI Taxonomy" id="3656"/>
    <lineage>
        <taxon>Eukaryota</taxon>
        <taxon>Viridiplantae</taxon>
        <taxon>Streptophyta</taxon>
        <taxon>Embryophyta</taxon>
        <taxon>Tracheophyta</taxon>
        <taxon>Spermatophyta</taxon>
        <taxon>Magnoliopsida</taxon>
        <taxon>eudicotyledons</taxon>
        <taxon>Gunneridae</taxon>
        <taxon>Pentapetalae</taxon>
        <taxon>rosids</taxon>
        <taxon>fabids</taxon>
        <taxon>Cucurbitales</taxon>
        <taxon>Cucurbitaceae</taxon>
        <taxon>Benincaseae</taxon>
        <taxon>Cucumis</taxon>
    </lineage>
</organism>
<accession>A0A9I9CY96</accession>
<protein>
    <submittedName>
        <fullName evidence="1">Uncharacterized protein</fullName>
    </submittedName>
</protein>
<evidence type="ECO:0000313" key="1">
    <source>
        <dbReference type="EnsemblPlants" id="MELO3C010228.2.1"/>
    </source>
</evidence>
<dbReference type="Gramene" id="MELO3C010228.2.1">
    <property type="protein sequence ID" value="MELO3C010228.2.1"/>
    <property type="gene ID" value="MELO3C010228.2"/>
</dbReference>
<reference evidence="1" key="1">
    <citation type="submission" date="2023-03" db="UniProtKB">
        <authorList>
            <consortium name="EnsemblPlants"/>
        </authorList>
    </citation>
    <scope>IDENTIFICATION</scope>
</reference>
<proteinExistence type="predicted"/>
<dbReference type="EnsemblPlants" id="MELO3C010228.2.1">
    <property type="protein sequence ID" value="MELO3C010228.2.1"/>
    <property type="gene ID" value="MELO3C010228.2"/>
</dbReference>
<sequence length="43" mass="4912">MKSRLGLYPINFHSSNNNVVVTPRSLMRHLKEFTAINEKLALA</sequence>